<reference evidence="1 2" key="1">
    <citation type="submission" date="2018-01" db="EMBL/GenBank/DDBJ databases">
        <title>Draft genome of the strawberry crown rot pathogen Phytophthora cactorum.</title>
        <authorList>
            <person name="Armitage A.D."/>
            <person name="Lysoe E."/>
            <person name="Nellist C.F."/>
            <person name="Harrison R.J."/>
            <person name="Brurberg M.B."/>
        </authorList>
    </citation>
    <scope>NUCLEOTIDE SEQUENCE [LARGE SCALE GENOMIC DNA]</scope>
    <source>
        <strain evidence="1 2">10300</strain>
    </source>
</reference>
<gene>
    <name evidence="1" type="ORF">PC110_g10667</name>
</gene>
<protein>
    <submittedName>
        <fullName evidence="1">Uncharacterized protein</fullName>
    </submittedName>
</protein>
<evidence type="ECO:0000313" key="1">
    <source>
        <dbReference type="EMBL" id="RAW33009.1"/>
    </source>
</evidence>
<dbReference type="EMBL" id="MJFZ01000254">
    <property type="protein sequence ID" value="RAW33009.1"/>
    <property type="molecule type" value="Genomic_DNA"/>
</dbReference>
<proteinExistence type="predicted"/>
<keyword evidence="2" id="KW-1185">Reference proteome</keyword>
<organism evidence="1 2">
    <name type="scientific">Phytophthora cactorum</name>
    <dbReference type="NCBI Taxonomy" id="29920"/>
    <lineage>
        <taxon>Eukaryota</taxon>
        <taxon>Sar</taxon>
        <taxon>Stramenopiles</taxon>
        <taxon>Oomycota</taxon>
        <taxon>Peronosporomycetes</taxon>
        <taxon>Peronosporales</taxon>
        <taxon>Peronosporaceae</taxon>
        <taxon>Phytophthora</taxon>
    </lineage>
</organism>
<comment type="caution">
    <text evidence="1">The sequence shown here is derived from an EMBL/GenBank/DDBJ whole genome shotgun (WGS) entry which is preliminary data.</text>
</comment>
<dbReference type="AlphaFoldDB" id="A0A329S8R6"/>
<name>A0A329S8R6_9STRA</name>
<evidence type="ECO:0000313" key="2">
    <source>
        <dbReference type="Proteomes" id="UP000251314"/>
    </source>
</evidence>
<dbReference type="VEuPathDB" id="FungiDB:PC110_g10667"/>
<dbReference type="Proteomes" id="UP000251314">
    <property type="component" value="Unassembled WGS sequence"/>
</dbReference>
<sequence length="48" mass="5436">MIHSVTMAKRTAAQLQKQMTLKMRSTVKDAYGPMSELAIKDNYSTNFV</sequence>
<accession>A0A329S8R6</accession>